<evidence type="ECO:0000256" key="4">
    <source>
        <dbReference type="ARBA" id="ARBA00022989"/>
    </source>
</evidence>
<keyword evidence="4 6" id="KW-1133">Transmembrane helix</keyword>
<gene>
    <name evidence="6 8" type="primary">nhaA</name>
    <name evidence="8" type="ORF">CDQ91_11520</name>
</gene>
<evidence type="ECO:0000256" key="7">
    <source>
        <dbReference type="SAM" id="MobiDB-lite"/>
    </source>
</evidence>
<reference evidence="8 9" key="1">
    <citation type="journal article" date="2002" name="Int. J. Syst. Evol. Microbiol.">
        <title>Sphingopyxis witflariensis sp. nov., isolated from activated sludge.</title>
        <authorList>
            <person name="Kampfer P."/>
            <person name="Witzenberger R."/>
            <person name="Denner E.B."/>
            <person name="Busse H.J."/>
            <person name="Neef A."/>
        </authorList>
    </citation>
    <scope>NUCLEOTIDE SEQUENCE [LARGE SCALE GENOMIC DNA]</scope>
    <source>
        <strain evidence="8 9">DSM 14551</strain>
    </source>
</reference>
<dbReference type="GO" id="GO:0006885">
    <property type="term" value="P:regulation of pH"/>
    <property type="evidence" value="ECO:0007669"/>
    <property type="project" value="UniProtKB-UniRule"/>
</dbReference>
<keyword evidence="5 6" id="KW-0472">Membrane</keyword>
<feature type="transmembrane region" description="Helical" evidence="6">
    <location>
        <begin position="187"/>
        <end position="203"/>
    </location>
</feature>
<name>A0A246JUF0_9SPHN</name>
<keyword evidence="6" id="KW-0813">Transport</keyword>
<dbReference type="NCBIfam" id="NF007111">
    <property type="entry name" value="PRK09560.1"/>
    <property type="match status" value="1"/>
</dbReference>
<evidence type="ECO:0000256" key="6">
    <source>
        <dbReference type="HAMAP-Rule" id="MF_01844"/>
    </source>
</evidence>
<evidence type="ECO:0000313" key="9">
    <source>
        <dbReference type="Proteomes" id="UP000197097"/>
    </source>
</evidence>
<dbReference type="AlphaFoldDB" id="A0A246JUF0"/>
<dbReference type="NCBIfam" id="NF007112">
    <property type="entry name" value="PRK09561.1"/>
    <property type="match status" value="1"/>
</dbReference>
<evidence type="ECO:0000256" key="5">
    <source>
        <dbReference type="ARBA" id="ARBA00023136"/>
    </source>
</evidence>
<keyword evidence="6" id="KW-0050">Antiport</keyword>
<dbReference type="RefSeq" id="WP_088472880.1">
    <property type="nucleotide sequence ID" value="NZ_NISJ01000005.1"/>
</dbReference>
<dbReference type="PANTHER" id="PTHR30341:SF0">
    <property type="entry name" value="NA(+)_H(+) ANTIPORTER NHAA"/>
    <property type="match status" value="1"/>
</dbReference>
<dbReference type="PANTHER" id="PTHR30341">
    <property type="entry name" value="SODIUM ION/PROTON ANTIPORTER NHAA-RELATED"/>
    <property type="match status" value="1"/>
</dbReference>
<keyword evidence="9" id="KW-1185">Reference proteome</keyword>
<comment type="function">
    <text evidence="6">Na(+)/H(+) antiporter that extrudes sodium in exchange for external protons.</text>
</comment>
<evidence type="ECO:0000256" key="3">
    <source>
        <dbReference type="ARBA" id="ARBA00022692"/>
    </source>
</evidence>
<comment type="catalytic activity">
    <reaction evidence="6">
        <text>Na(+)(in) + 2 H(+)(out) = Na(+)(out) + 2 H(+)(in)</text>
        <dbReference type="Rhea" id="RHEA:29251"/>
        <dbReference type="ChEBI" id="CHEBI:15378"/>
        <dbReference type="ChEBI" id="CHEBI:29101"/>
    </reaction>
</comment>
<accession>A0A246JUF0</accession>
<feature type="transmembrane region" description="Helical" evidence="6">
    <location>
        <begin position="102"/>
        <end position="120"/>
    </location>
</feature>
<proteinExistence type="inferred from homology"/>
<evidence type="ECO:0000313" key="8">
    <source>
        <dbReference type="EMBL" id="OWQ96679.1"/>
    </source>
</evidence>
<feature type="transmembrane region" description="Helical" evidence="6">
    <location>
        <begin position="21"/>
        <end position="40"/>
    </location>
</feature>
<feature type="transmembrane region" description="Helical" evidence="6">
    <location>
        <begin position="373"/>
        <end position="393"/>
    </location>
</feature>
<evidence type="ECO:0000256" key="1">
    <source>
        <dbReference type="ARBA" id="ARBA00004429"/>
    </source>
</evidence>
<dbReference type="EMBL" id="NISJ01000005">
    <property type="protein sequence ID" value="OWQ96679.1"/>
    <property type="molecule type" value="Genomic_DNA"/>
</dbReference>
<feature type="transmembrane region" description="Helical" evidence="6">
    <location>
        <begin position="160"/>
        <end position="181"/>
    </location>
</feature>
<keyword evidence="6" id="KW-0406">Ion transport</keyword>
<feature type="transmembrane region" description="Helical" evidence="6">
    <location>
        <begin position="60"/>
        <end position="81"/>
    </location>
</feature>
<sequence>MPSKSSPRSALRDFLESESAGGMLLIFAAILAMIVANSAWSDTYSHFIHAVTGPVLTDKLGPMTVHLWINDGLMAIFFLLVGLEIKREFVDGRLASWDRRRLPFIAAAAGMAVPAILYLFFAGGTAGLAQGWAIPAATDIAFAIGVLALLGKRAPTSLKLFLVTVAIVDDMGAVAIIALFYTAKLNFVALAAAAAILAIMTICNRSGVRHLAIYLLLFVLLWYAMLLSGVHATIAGVLAAMTIPFDRTPGTPDSATSPLHRLEHGLHPWVAFAIVPLFGFANAGVDMSGLTIDQILAPLPIGIAAGLFLGKQIGIFGSVWLSVKLGIAGRLRGATWLQVYGVSLLCGIGFTMSLFIGGLAFPGDPLLIEEAKIGTLMGSLVAALVGFAVLRFAPPHPDHDATEAASETEIADDGDVRDTSEAPATA</sequence>
<keyword evidence="6" id="KW-0739">Sodium transport</keyword>
<dbReference type="NCBIfam" id="TIGR00773">
    <property type="entry name" value="NhaA"/>
    <property type="match status" value="1"/>
</dbReference>
<dbReference type="InterPro" id="IPR004670">
    <property type="entry name" value="NhaA"/>
</dbReference>
<feature type="transmembrane region" description="Helical" evidence="6">
    <location>
        <begin position="340"/>
        <end position="361"/>
    </location>
</feature>
<organism evidence="8 9">
    <name type="scientific">Sphingopyxis witflariensis</name>
    <dbReference type="NCBI Taxonomy" id="173675"/>
    <lineage>
        <taxon>Bacteria</taxon>
        <taxon>Pseudomonadati</taxon>
        <taxon>Pseudomonadota</taxon>
        <taxon>Alphaproteobacteria</taxon>
        <taxon>Sphingomonadales</taxon>
        <taxon>Sphingomonadaceae</taxon>
        <taxon>Sphingopyxis</taxon>
    </lineage>
</organism>
<dbReference type="GO" id="GO:0015385">
    <property type="term" value="F:sodium:proton antiporter activity"/>
    <property type="evidence" value="ECO:0007669"/>
    <property type="project" value="UniProtKB-UniRule"/>
</dbReference>
<keyword evidence="6" id="KW-0915">Sodium</keyword>
<evidence type="ECO:0000256" key="2">
    <source>
        <dbReference type="ARBA" id="ARBA00022475"/>
    </source>
</evidence>
<dbReference type="InterPro" id="IPR023171">
    <property type="entry name" value="Na/H_antiporter_dom_sf"/>
</dbReference>
<dbReference type="Proteomes" id="UP000197097">
    <property type="component" value="Unassembled WGS sequence"/>
</dbReference>
<protein>
    <recommendedName>
        <fullName evidence="6">Na(+)/H(+) antiporter NhaA</fullName>
    </recommendedName>
    <alternativeName>
        <fullName evidence="6">Sodium/proton antiporter NhaA</fullName>
    </alternativeName>
</protein>
<feature type="transmembrane region" description="Helical" evidence="6">
    <location>
        <begin position="132"/>
        <end position="151"/>
    </location>
</feature>
<feature type="region of interest" description="Disordered" evidence="7">
    <location>
        <begin position="398"/>
        <end position="426"/>
    </location>
</feature>
<dbReference type="OrthoDB" id="9808135at2"/>
<keyword evidence="3 6" id="KW-0812">Transmembrane</keyword>
<feature type="transmembrane region" description="Helical" evidence="6">
    <location>
        <begin position="297"/>
        <end position="320"/>
    </location>
</feature>
<feature type="transmembrane region" description="Helical" evidence="6">
    <location>
        <begin position="215"/>
        <end position="245"/>
    </location>
</feature>
<dbReference type="HAMAP" id="MF_01844">
    <property type="entry name" value="NhaA"/>
    <property type="match status" value="1"/>
</dbReference>
<comment type="caution">
    <text evidence="8">The sequence shown here is derived from an EMBL/GenBank/DDBJ whole genome shotgun (WGS) entry which is preliminary data.</text>
</comment>
<keyword evidence="2 6" id="KW-1003">Cell membrane</keyword>
<comment type="subcellular location">
    <subcellularLocation>
        <location evidence="1">Cell inner membrane</location>
        <topology evidence="1">Multi-pass membrane protein</topology>
    </subcellularLocation>
    <subcellularLocation>
        <location evidence="6">Cell membrane</location>
        <topology evidence="6">Multi-pass membrane protein</topology>
    </subcellularLocation>
</comment>
<dbReference type="Pfam" id="PF06965">
    <property type="entry name" value="Na_H_antiport_1"/>
    <property type="match status" value="1"/>
</dbReference>
<dbReference type="Gene3D" id="1.20.1530.10">
    <property type="entry name" value="Na+/H+ antiporter like domain"/>
    <property type="match status" value="1"/>
</dbReference>
<dbReference type="GO" id="GO:0005886">
    <property type="term" value="C:plasma membrane"/>
    <property type="evidence" value="ECO:0007669"/>
    <property type="project" value="UniProtKB-SubCell"/>
</dbReference>
<comment type="similarity">
    <text evidence="6">Belongs to the NhaA Na(+)/H(+) (TC 2.A.33) antiporter family.</text>
</comment>